<dbReference type="InterPro" id="IPR031167">
    <property type="entry name" value="G_OBG"/>
</dbReference>
<dbReference type="CDD" id="cd01897">
    <property type="entry name" value="NOG"/>
    <property type="match status" value="1"/>
</dbReference>
<feature type="compositionally biased region" description="Basic residues" evidence="7">
    <location>
        <begin position="653"/>
        <end position="670"/>
    </location>
</feature>
<dbReference type="FunFam" id="3.40.50.300:FF:000496">
    <property type="entry name" value="Nucleolar GTP-binding protein 1"/>
    <property type="match status" value="1"/>
</dbReference>
<dbReference type="InterPro" id="IPR027417">
    <property type="entry name" value="P-loop_NTPase"/>
</dbReference>
<accession>A0ABC8Z8W9</accession>
<feature type="domain" description="OBG-type G" evidence="8">
    <location>
        <begin position="169"/>
        <end position="353"/>
    </location>
</feature>
<feature type="compositionally biased region" description="Basic residues" evidence="7">
    <location>
        <begin position="592"/>
        <end position="604"/>
    </location>
</feature>
<evidence type="ECO:0000313" key="9">
    <source>
        <dbReference type="EMBL" id="CAL4956020.1"/>
    </source>
</evidence>
<evidence type="ECO:0000259" key="8">
    <source>
        <dbReference type="PROSITE" id="PS51710"/>
    </source>
</evidence>
<proteinExistence type="inferred from homology"/>
<dbReference type="EMBL" id="OZ075128">
    <property type="protein sequence ID" value="CAL4956020.1"/>
    <property type="molecule type" value="Genomic_DNA"/>
</dbReference>
<dbReference type="Pfam" id="PF06858">
    <property type="entry name" value="NOG1"/>
    <property type="match status" value="1"/>
</dbReference>
<reference evidence="10" key="1">
    <citation type="submission" date="2024-06" db="EMBL/GenBank/DDBJ databases">
        <authorList>
            <person name="Ryan C."/>
        </authorList>
    </citation>
    <scope>NUCLEOTIDE SEQUENCE [LARGE SCALE GENOMIC DNA]</scope>
</reference>
<evidence type="ECO:0000256" key="4">
    <source>
        <dbReference type="ARBA" id="ARBA00023134"/>
    </source>
</evidence>
<feature type="compositionally biased region" description="Basic and acidic residues" evidence="7">
    <location>
        <begin position="615"/>
        <end position="647"/>
    </location>
</feature>
<dbReference type="GO" id="GO:0005525">
    <property type="term" value="F:GTP binding"/>
    <property type="evidence" value="ECO:0007669"/>
    <property type="project" value="UniProtKB-KW"/>
</dbReference>
<dbReference type="AlphaFoldDB" id="A0ABC8Z8W9"/>
<feature type="region of interest" description="Disordered" evidence="7">
    <location>
        <begin position="516"/>
        <end position="670"/>
    </location>
</feature>
<dbReference type="InterPro" id="IPR012973">
    <property type="entry name" value="NOG_C"/>
</dbReference>
<evidence type="ECO:0000256" key="5">
    <source>
        <dbReference type="ARBA" id="ARBA00023242"/>
    </source>
</evidence>
<dbReference type="InterPro" id="IPR041623">
    <property type="entry name" value="NOG1_N"/>
</dbReference>
<comment type="function">
    <text evidence="6">Involved in the biogenesis of the 60S ribosomal subunit.</text>
</comment>
<dbReference type="PANTHER" id="PTHR45759">
    <property type="entry name" value="NUCLEOLAR GTP-BINDING PROTEIN 1"/>
    <property type="match status" value="1"/>
</dbReference>
<dbReference type="Gene3D" id="1.20.120.1190">
    <property type="match status" value="1"/>
</dbReference>
<evidence type="ECO:0000256" key="2">
    <source>
        <dbReference type="ARBA" id="ARBA00022517"/>
    </source>
</evidence>
<keyword evidence="5 6" id="KW-0539">Nucleus</keyword>
<dbReference type="InterPro" id="IPR024926">
    <property type="entry name" value="NOG1"/>
</dbReference>
<dbReference type="GO" id="GO:0042254">
    <property type="term" value="P:ribosome biogenesis"/>
    <property type="evidence" value="ECO:0007669"/>
    <property type="project" value="UniProtKB-KW"/>
</dbReference>
<evidence type="ECO:0000256" key="1">
    <source>
        <dbReference type="ARBA" id="ARBA00004604"/>
    </source>
</evidence>
<evidence type="ECO:0000313" key="10">
    <source>
        <dbReference type="Proteomes" id="UP001497457"/>
    </source>
</evidence>
<name>A0ABC8Z8W9_9POAL</name>
<dbReference type="Proteomes" id="UP001497457">
    <property type="component" value="Chromosome 18b"/>
</dbReference>
<comment type="similarity">
    <text evidence="6">Belongs to the TRAFAC class OBG-HflX-like GTPase superfamily. OBG GTPase family. NOG subfamily.</text>
</comment>
<keyword evidence="3" id="KW-0547">Nucleotide-binding</keyword>
<dbReference type="GO" id="GO:0005730">
    <property type="term" value="C:nucleolus"/>
    <property type="evidence" value="ECO:0007669"/>
    <property type="project" value="UniProtKB-SubCell"/>
</dbReference>
<dbReference type="SUPFAM" id="SSF52540">
    <property type="entry name" value="P-loop containing nucleoside triphosphate hydrolases"/>
    <property type="match status" value="1"/>
</dbReference>
<dbReference type="PRINTS" id="PR00326">
    <property type="entry name" value="GTP1OBG"/>
</dbReference>
<sequence>MVQYNFKKITVVPPGKDFIDIILSRTQRQTPTVVHKGYAISRIRQFYMRKVRYSQQNFYEKLSTIIDEFPRLDDIHPFYGDLLHVLYNKDHYKLALGQINTARNIIAKISKDYLRLLKYGDSLYRCKCLKVAALGRMCTVIKRISPSLAYLEQIRQHMARLPSVDPNTRTILICGYPNVGKSSFMNKVTRADVDVQPYAFTTKSLFVGHTDYKYLRYQVIDTPGILDRPFEDRNIIEMCSITALAHLRAAVLFFLDISGSCGYSIAQQAALFHSIKSLFMNKPLVIVCNKTDLQPLEGLSEEDMKLVMEMKAEAMKTIAQVGDSNEEAVLLTMSTLTDDGVMAVKNAACERLLEQRVDIKMKSKKMVDCLNRFHVAMPKPQDNKERPVCIPAAVLEAQANAAAAKEKKKLEKDLENENGGAGVYSASLNKHYILANDEWKEDILPEILDGHNVADFLDPDILERCEELEREEGLRLEDQAAQDAFQIDGHELTDEQRDILVQIRKKKALLIQEHRMKKRTAESRPIVPRKFDKDRKFTTDRMGRQLSTMGLDPRAALDRARSRSRGRKRERSLSRAASDVDGMEIDDQPSSKKLRMRSRSRSKSRAPEEVTPGEGFRDLEQKKKAIKKAKDSTRNRNKEARRGEADRVIPTLKPKHLFSGKRSIGKTSRR</sequence>
<gene>
    <name evidence="9" type="ORF">URODEC1_LOCUS41793</name>
</gene>
<keyword evidence="2 6" id="KW-0690">Ribosome biogenesis</keyword>
<dbReference type="Pfam" id="PF08155">
    <property type="entry name" value="NOGCT"/>
    <property type="match status" value="1"/>
</dbReference>
<evidence type="ECO:0000256" key="6">
    <source>
        <dbReference type="PIRNR" id="PIRNR038919"/>
    </source>
</evidence>
<comment type="subcellular location">
    <subcellularLocation>
        <location evidence="1 6">Nucleus</location>
        <location evidence="1 6">Nucleolus</location>
    </subcellularLocation>
</comment>
<keyword evidence="10" id="KW-1185">Reference proteome</keyword>
<dbReference type="Pfam" id="PF17835">
    <property type="entry name" value="NOG1_N"/>
    <property type="match status" value="1"/>
</dbReference>
<dbReference type="Gene3D" id="3.40.50.300">
    <property type="entry name" value="P-loop containing nucleotide triphosphate hydrolases"/>
    <property type="match status" value="1"/>
</dbReference>
<keyword evidence="4" id="KW-0342">GTP-binding</keyword>
<feature type="compositionally biased region" description="Basic and acidic residues" evidence="7">
    <location>
        <begin position="529"/>
        <end position="543"/>
    </location>
</feature>
<dbReference type="PIRSF" id="PIRSF038919">
    <property type="entry name" value="NOG1"/>
    <property type="match status" value="1"/>
</dbReference>
<evidence type="ECO:0000256" key="3">
    <source>
        <dbReference type="ARBA" id="ARBA00022741"/>
    </source>
</evidence>
<protein>
    <recommendedName>
        <fullName evidence="6">Nucleolar GTP-binding protein 1</fullName>
    </recommendedName>
</protein>
<reference evidence="9 10" key="2">
    <citation type="submission" date="2024-10" db="EMBL/GenBank/DDBJ databases">
        <authorList>
            <person name="Ryan C."/>
        </authorList>
    </citation>
    <scope>NUCLEOTIDE SEQUENCE [LARGE SCALE GENOMIC DNA]</scope>
</reference>
<dbReference type="FunFam" id="1.20.120.1190:FF:000001">
    <property type="entry name" value="Nucleolar GTP-binding protein 1"/>
    <property type="match status" value="1"/>
</dbReference>
<dbReference type="InterPro" id="IPR010674">
    <property type="entry name" value="NOG1_Rossman_fold_dom"/>
</dbReference>
<organism evidence="9 10">
    <name type="scientific">Urochloa decumbens</name>
    <dbReference type="NCBI Taxonomy" id="240449"/>
    <lineage>
        <taxon>Eukaryota</taxon>
        <taxon>Viridiplantae</taxon>
        <taxon>Streptophyta</taxon>
        <taxon>Embryophyta</taxon>
        <taxon>Tracheophyta</taxon>
        <taxon>Spermatophyta</taxon>
        <taxon>Magnoliopsida</taxon>
        <taxon>Liliopsida</taxon>
        <taxon>Poales</taxon>
        <taxon>Poaceae</taxon>
        <taxon>PACMAD clade</taxon>
        <taxon>Panicoideae</taxon>
        <taxon>Panicodae</taxon>
        <taxon>Paniceae</taxon>
        <taxon>Melinidinae</taxon>
        <taxon>Urochloa</taxon>
    </lineage>
</organism>
<evidence type="ECO:0000256" key="7">
    <source>
        <dbReference type="SAM" id="MobiDB-lite"/>
    </source>
</evidence>
<dbReference type="PROSITE" id="PS51710">
    <property type="entry name" value="G_OBG"/>
    <property type="match status" value="1"/>
</dbReference>
<dbReference type="InterPro" id="IPR006073">
    <property type="entry name" value="GTP-bd"/>
</dbReference>